<dbReference type="GO" id="GO:0048235">
    <property type="term" value="P:pollen sperm cell differentiation"/>
    <property type="evidence" value="ECO:0007669"/>
    <property type="project" value="UniProtKB-ARBA"/>
</dbReference>
<dbReference type="Gene3D" id="1.10.10.60">
    <property type="entry name" value="Homeodomain-like"/>
    <property type="match status" value="2"/>
</dbReference>
<keyword evidence="13" id="KW-1185">Reference proteome</keyword>
<evidence type="ECO:0000256" key="6">
    <source>
        <dbReference type="ARBA" id="ARBA00023163"/>
    </source>
</evidence>
<evidence type="ECO:0000256" key="7">
    <source>
        <dbReference type="ARBA" id="ARBA00023242"/>
    </source>
</evidence>
<comment type="function">
    <text evidence="8">Transcription factor.</text>
</comment>
<keyword evidence="4" id="KW-0238">DNA-binding</keyword>
<keyword evidence="7" id="KW-0539">Nucleus</keyword>
<reference evidence="12" key="1">
    <citation type="submission" date="2023-05" db="EMBL/GenBank/DDBJ databases">
        <authorList>
            <person name="Huff M."/>
        </authorList>
    </citation>
    <scope>NUCLEOTIDE SEQUENCE</scope>
</reference>
<dbReference type="GO" id="GO:0080092">
    <property type="term" value="P:regulation of pollen tube growth"/>
    <property type="evidence" value="ECO:0007669"/>
    <property type="project" value="UniProtKB-ARBA"/>
</dbReference>
<feature type="region of interest" description="Disordered" evidence="9">
    <location>
        <begin position="381"/>
        <end position="402"/>
    </location>
</feature>
<dbReference type="InterPro" id="IPR017930">
    <property type="entry name" value="Myb_dom"/>
</dbReference>
<dbReference type="SMART" id="SM00717">
    <property type="entry name" value="SANT"/>
    <property type="match status" value="2"/>
</dbReference>
<feature type="domain" description="HTH myb-type" evidence="11">
    <location>
        <begin position="87"/>
        <end position="141"/>
    </location>
</feature>
<dbReference type="InterPro" id="IPR009057">
    <property type="entry name" value="Homeodomain-like_sf"/>
</dbReference>
<feature type="domain" description="Myb-like" evidence="10">
    <location>
        <begin position="37"/>
        <end position="86"/>
    </location>
</feature>
<evidence type="ECO:0000256" key="4">
    <source>
        <dbReference type="ARBA" id="ARBA00023125"/>
    </source>
</evidence>
<accession>A0AAD2A578</accession>
<evidence type="ECO:0000256" key="2">
    <source>
        <dbReference type="ARBA" id="ARBA00022737"/>
    </source>
</evidence>
<feature type="compositionally biased region" description="Low complexity" evidence="9">
    <location>
        <begin position="383"/>
        <end position="402"/>
    </location>
</feature>
<evidence type="ECO:0000256" key="1">
    <source>
        <dbReference type="ARBA" id="ARBA00004123"/>
    </source>
</evidence>
<keyword evidence="2" id="KW-0677">Repeat</keyword>
<dbReference type="CDD" id="cd00167">
    <property type="entry name" value="SANT"/>
    <property type="match status" value="2"/>
</dbReference>
<feature type="domain" description="Myb-like" evidence="10">
    <location>
        <begin position="87"/>
        <end position="137"/>
    </location>
</feature>
<evidence type="ECO:0000259" key="10">
    <source>
        <dbReference type="PROSITE" id="PS50090"/>
    </source>
</evidence>
<evidence type="ECO:0000256" key="5">
    <source>
        <dbReference type="ARBA" id="ARBA00023159"/>
    </source>
</evidence>
<name>A0AAD2A578_9LAMI</name>
<feature type="domain" description="HTH myb-type" evidence="11">
    <location>
        <begin position="34"/>
        <end position="86"/>
    </location>
</feature>
<keyword evidence="6" id="KW-0804">Transcription</keyword>
<sequence>MSCSSISNDCKELSADSALFDEGGNYGGSSNGGGVVLKKGPWTSAEDAILVDYVKNHGEGNWNAVQKHSGLSRCGKSCRLRWANHLRPNLKKGAFTPEEERLIIELHAKMGNKWARMAAHLPGRTDNEIKNYWNTRIKRRQRVGLPLYPSELCLQAIQENQQNLNAPGIPDGDTGCHDLLQSNGCQTPDVMFDSLNTNQGVLPYVPEFPDVSASSLLMKGFNSQFYSFIPRMTRLQKRTREPDEFISWYSNSTLDDTPPFDRDQNDGYQNKTSPLVVPCFPYNPDPVTKKLLSFGVNHSHSILNGNFSASKPSAGAMKLELPSLQHQETSLGQWRSPPLPPVLELVDSFIQSPQSVPLPPDCPSPRSSGLLEALVYEANSMGNSRNQSSEKSTSSSKISCNNVTDSSALKTSSTVFGGYHDPKSPLGNSTGSILSECTPTSATGSSLEENISCIEQNWILDEESRENLNQLHFSRPDALLGSCWIEQSAFCSKEHGTVTDDITALLGDDLGTEVKDTNPGTSALGSEWGLTWNNMPAVYQISEPSMNNALYN</sequence>
<dbReference type="Pfam" id="PF00249">
    <property type="entry name" value="Myb_DNA-binding"/>
    <property type="match status" value="2"/>
</dbReference>
<dbReference type="GO" id="GO:0003677">
    <property type="term" value="F:DNA binding"/>
    <property type="evidence" value="ECO:0007669"/>
    <property type="project" value="UniProtKB-KW"/>
</dbReference>
<proteinExistence type="predicted"/>
<dbReference type="PROSITE" id="PS50090">
    <property type="entry name" value="MYB_LIKE"/>
    <property type="match status" value="2"/>
</dbReference>
<gene>
    <name evidence="12" type="ORF">FPE_LOCUS29118</name>
</gene>
<dbReference type="AlphaFoldDB" id="A0AAD2A578"/>
<dbReference type="SUPFAM" id="SSF46689">
    <property type="entry name" value="Homeodomain-like"/>
    <property type="match status" value="1"/>
</dbReference>
<keyword evidence="5" id="KW-0010">Activator</keyword>
<evidence type="ECO:0000256" key="3">
    <source>
        <dbReference type="ARBA" id="ARBA00023015"/>
    </source>
</evidence>
<evidence type="ECO:0000313" key="13">
    <source>
        <dbReference type="Proteomes" id="UP000834106"/>
    </source>
</evidence>
<evidence type="ECO:0000256" key="9">
    <source>
        <dbReference type="SAM" id="MobiDB-lite"/>
    </source>
</evidence>
<dbReference type="GO" id="GO:0003700">
    <property type="term" value="F:DNA-binding transcription factor activity"/>
    <property type="evidence" value="ECO:0007669"/>
    <property type="project" value="UniProtKB-ARBA"/>
</dbReference>
<dbReference type="GO" id="GO:0090406">
    <property type="term" value="C:pollen tube"/>
    <property type="evidence" value="ECO:0007669"/>
    <property type="project" value="UniProtKB-ARBA"/>
</dbReference>
<evidence type="ECO:0000256" key="8">
    <source>
        <dbReference type="ARBA" id="ARBA00057804"/>
    </source>
</evidence>
<dbReference type="FunFam" id="1.10.10.60:FF:000001">
    <property type="entry name" value="MYB-related transcription factor"/>
    <property type="match status" value="1"/>
</dbReference>
<organism evidence="12 13">
    <name type="scientific">Fraxinus pennsylvanica</name>
    <dbReference type="NCBI Taxonomy" id="56036"/>
    <lineage>
        <taxon>Eukaryota</taxon>
        <taxon>Viridiplantae</taxon>
        <taxon>Streptophyta</taxon>
        <taxon>Embryophyta</taxon>
        <taxon>Tracheophyta</taxon>
        <taxon>Spermatophyta</taxon>
        <taxon>Magnoliopsida</taxon>
        <taxon>eudicotyledons</taxon>
        <taxon>Gunneridae</taxon>
        <taxon>Pentapetalae</taxon>
        <taxon>asterids</taxon>
        <taxon>lamiids</taxon>
        <taxon>Lamiales</taxon>
        <taxon>Oleaceae</taxon>
        <taxon>Oleeae</taxon>
        <taxon>Fraxinus</taxon>
    </lineage>
</organism>
<dbReference type="Proteomes" id="UP000834106">
    <property type="component" value="Chromosome 18"/>
</dbReference>
<dbReference type="PANTHER" id="PTHR47995">
    <property type="entry name" value="TRANSCRIPTION FACTOR MYB33-RELATED"/>
    <property type="match status" value="1"/>
</dbReference>
<dbReference type="FunFam" id="1.10.10.60:FF:000404">
    <property type="entry name" value="Transcription factor MYB97"/>
    <property type="match status" value="1"/>
</dbReference>
<dbReference type="GO" id="GO:0005634">
    <property type="term" value="C:nucleus"/>
    <property type="evidence" value="ECO:0007669"/>
    <property type="project" value="UniProtKB-SubCell"/>
</dbReference>
<dbReference type="InterPro" id="IPR001005">
    <property type="entry name" value="SANT/Myb"/>
</dbReference>
<comment type="subcellular location">
    <subcellularLocation>
        <location evidence="1">Nucleus</location>
    </subcellularLocation>
</comment>
<evidence type="ECO:0000259" key="11">
    <source>
        <dbReference type="PROSITE" id="PS51294"/>
    </source>
</evidence>
<dbReference type="PANTHER" id="PTHR47995:SF18">
    <property type="entry name" value="TRANSCRIPTION FACTOR MYB65"/>
    <property type="match status" value="1"/>
</dbReference>
<keyword evidence="3" id="KW-0805">Transcription regulation</keyword>
<evidence type="ECO:0000313" key="12">
    <source>
        <dbReference type="EMBL" id="CAI9781688.1"/>
    </source>
</evidence>
<protein>
    <submittedName>
        <fullName evidence="12">Uncharacterized protein</fullName>
    </submittedName>
</protein>
<dbReference type="PROSITE" id="PS51294">
    <property type="entry name" value="HTH_MYB"/>
    <property type="match status" value="2"/>
</dbReference>
<dbReference type="EMBL" id="OU503053">
    <property type="protein sequence ID" value="CAI9781688.1"/>
    <property type="molecule type" value="Genomic_DNA"/>
</dbReference>